<proteinExistence type="predicted"/>
<name>A0A4R7RMZ9_9BACT</name>
<evidence type="ECO:0000256" key="1">
    <source>
        <dbReference type="SAM" id="Phobius"/>
    </source>
</evidence>
<protein>
    <submittedName>
        <fullName evidence="3">VanZ family protein</fullName>
    </submittedName>
</protein>
<reference evidence="3 4" key="1">
    <citation type="submission" date="2019-03" db="EMBL/GenBank/DDBJ databases">
        <title>Genomic Encyclopedia of Archaeal and Bacterial Type Strains, Phase II (KMG-II): from individual species to whole genera.</title>
        <authorList>
            <person name="Goeker M."/>
        </authorList>
    </citation>
    <scope>NUCLEOTIDE SEQUENCE [LARGE SCALE GENOMIC DNA]</scope>
    <source>
        <strain evidence="3 4">ATCC 25309</strain>
    </source>
</reference>
<dbReference type="OrthoDB" id="291892at2"/>
<feature type="transmembrane region" description="Helical" evidence="1">
    <location>
        <begin position="17"/>
        <end position="33"/>
    </location>
</feature>
<dbReference type="PANTHER" id="PTHR28008">
    <property type="entry name" value="DOMAIN PROTEIN, PUTATIVE (AFU_ORTHOLOGUE AFUA_3G10980)-RELATED"/>
    <property type="match status" value="1"/>
</dbReference>
<dbReference type="RefSeq" id="WP_133796843.1">
    <property type="nucleotide sequence ID" value="NZ_SOCA01000009.1"/>
</dbReference>
<dbReference type="AlphaFoldDB" id="A0A4R7RMZ9"/>
<keyword evidence="1" id="KW-1133">Transmembrane helix</keyword>
<comment type="caution">
    <text evidence="3">The sequence shown here is derived from an EMBL/GenBank/DDBJ whole genome shotgun (WGS) entry which is preliminary data.</text>
</comment>
<organism evidence="3 4">
    <name type="scientific">Prosthecobacter fusiformis</name>
    <dbReference type="NCBI Taxonomy" id="48464"/>
    <lineage>
        <taxon>Bacteria</taxon>
        <taxon>Pseudomonadati</taxon>
        <taxon>Verrucomicrobiota</taxon>
        <taxon>Verrucomicrobiia</taxon>
        <taxon>Verrucomicrobiales</taxon>
        <taxon>Verrucomicrobiaceae</taxon>
        <taxon>Prosthecobacter</taxon>
    </lineage>
</organism>
<keyword evidence="1" id="KW-0812">Transmembrane</keyword>
<feature type="transmembrane region" description="Helical" evidence="1">
    <location>
        <begin position="79"/>
        <end position="98"/>
    </location>
</feature>
<accession>A0A4R7RMZ9</accession>
<dbReference type="EMBL" id="SOCA01000009">
    <property type="protein sequence ID" value="TDU66105.1"/>
    <property type="molecule type" value="Genomic_DNA"/>
</dbReference>
<feature type="domain" description="VanZ-like" evidence="2">
    <location>
        <begin position="48"/>
        <end position="131"/>
    </location>
</feature>
<dbReference type="PANTHER" id="PTHR28008:SF1">
    <property type="entry name" value="DOMAIN PROTEIN, PUTATIVE (AFU_ORTHOLOGUE AFUA_3G10980)-RELATED"/>
    <property type="match status" value="1"/>
</dbReference>
<evidence type="ECO:0000313" key="3">
    <source>
        <dbReference type="EMBL" id="TDU66105.1"/>
    </source>
</evidence>
<sequence>MVFAIQNFFSRLAGHRWFWWACAAIWGIVLFTLSSRSTLPPGPQIPYQDKVIHFLYFSGGGFCCALALFSHAVPPKPGWVWWLTGILFGMIVGALDEYHQTFTPGRSGNDAGDWLADLTGAGTGAWIAWILLKWVRRQVPSNPA</sequence>
<evidence type="ECO:0000313" key="4">
    <source>
        <dbReference type="Proteomes" id="UP000295662"/>
    </source>
</evidence>
<keyword evidence="4" id="KW-1185">Reference proteome</keyword>
<dbReference type="Proteomes" id="UP000295662">
    <property type="component" value="Unassembled WGS sequence"/>
</dbReference>
<keyword evidence="1" id="KW-0472">Membrane</keyword>
<dbReference type="InterPro" id="IPR006976">
    <property type="entry name" value="VanZ-like"/>
</dbReference>
<dbReference type="NCBIfam" id="NF037970">
    <property type="entry name" value="vanZ_1"/>
    <property type="match status" value="1"/>
</dbReference>
<feature type="transmembrane region" description="Helical" evidence="1">
    <location>
        <begin position="54"/>
        <end position="73"/>
    </location>
</feature>
<gene>
    <name evidence="3" type="ORF">EI77_03842</name>
</gene>
<dbReference type="Pfam" id="PF04892">
    <property type="entry name" value="VanZ"/>
    <property type="match status" value="1"/>
</dbReference>
<evidence type="ECO:0000259" key="2">
    <source>
        <dbReference type="Pfam" id="PF04892"/>
    </source>
</evidence>